<organism evidence="2 3">
    <name type="scientific">Corchorus capsularis</name>
    <name type="common">Jute</name>
    <dbReference type="NCBI Taxonomy" id="210143"/>
    <lineage>
        <taxon>Eukaryota</taxon>
        <taxon>Viridiplantae</taxon>
        <taxon>Streptophyta</taxon>
        <taxon>Embryophyta</taxon>
        <taxon>Tracheophyta</taxon>
        <taxon>Spermatophyta</taxon>
        <taxon>Magnoliopsida</taxon>
        <taxon>eudicotyledons</taxon>
        <taxon>Gunneridae</taxon>
        <taxon>Pentapetalae</taxon>
        <taxon>rosids</taxon>
        <taxon>malvids</taxon>
        <taxon>Malvales</taxon>
        <taxon>Malvaceae</taxon>
        <taxon>Grewioideae</taxon>
        <taxon>Apeibeae</taxon>
        <taxon>Corchorus</taxon>
    </lineage>
</organism>
<accession>A0A1R3I7E5</accession>
<dbReference type="PANTHER" id="PTHR38371">
    <property type="entry name" value="RHO GTPASE-ACTIVATING PROTEIN"/>
    <property type="match status" value="1"/>
</dbReference>
<feature type="region of interest" description="Disordered" evidence="1">
    <location>
        <begin position="129"/>
        <end position="154"/>
    </location>
</feature>
<proteinExistence type="predicted"/>
<feature type="region of interest" description="Disordered" evidence="1">
    <location>
        <begin position="326"/>
        <end position="392"/>
    </location>
</feature>
<dbReference type="PANTHER" id="PTHR38371:SF1">
    <property type="entry name" value="RHO GTPASE-ACTIVATING PROTEIN"/>
    <property type="match status" value="1"/>
</dbReference>
<protein>
    <submittedName>
        <fullName evidence="2">Uncharacterized protein</fullName>
    </submittedName>
</protein>
<dbReference type="OMA" id="VCEEYFQ"/>
<evidence type="ECO:0000313" key="2">
    <source>
        <dbReference type="EMBL" id="OMO78490.1"/>
    </source>
</evidence>
<sequence length="460" mass="51131">MANFEAPSFSLGLDLDLDHDADREPRSPSGNSLDPIFAPDASATFNLLQDDADGLATQQVMDSDPDTRPDPPRVLKRLRRAADRSSATKKTLEKPLFRNDEDDEIEEFPSSPEKKCSKIPLKGLGVLTTQSSGQWNSRKKEQASDASASASLEAKHNGVSFPKLTISPLRRFQLIDSDSDDPTDLTDTVKGANKIDLWSKDQQPTASDKKRNTSVGTPQNNDLWKDFCVTSSSSIPTPAFDDICKEYFQSVKDNNAVQKLGCLNCEQLLDLDDSLPPAHRYFFHADPRIQKLVHGRLPFFSPLGMVNNRGNQQPNASIIDYLSQFNNGESSKKRGPQRSSGGKNSSASRRNKSKKSNVEVEGWIDPKSSAAIPKNAGKRRVNATGQPAGHWYTSPEGRKVYVSRSGQELSGQMAYRHYRKEIGAGFRKSKKKGNAKKKKDEIKWLHLCNVFSTWFILCVL</sequence>
<comment type="caution">
    <text evidence="2">The sequence shown here is derived from an EMBL/GenBank/DDBJ whole genome shotgun (WGS) entry which is preliminary data.</text>
</comment>
<name>A0A1R3I7E5_COCAP</name>
<gene>
    <name evidence="2" type="ORF">CCACVL1_14346</name>
</gene>
<dbReference type="AlphaFoldDB" id="A0A1R3I7E5"/>
<feature type="region of interest" description="Disordered" evidence="1">
    <location>
        <begin position="1"/>
        <end position="38"/>
    </location>
</feature>
<dbReference type="STRING" id="210143.A0A1R3I7E5"/>
<dbReference type="Gramene" id="OMO78490">
    <property type="protein sequence ID" value="OMO78490"/>
    <property type="gene ID" value="CCACVL1_14346"/>
</dbReference>
<dbReference type="OrthoDB" id="1671977at2759"/>
<dbReference type="Proteomes" id="UP000188268">
    <property type="component" value="Unassembled WGS sequence"/>
</dbReference>
<feature type="compositionally biased region" description="Basic and acidic residues" evidence="1">
    <location>
        <begin position="16"/>
        <end position="26"/>
    </location>
</feature>
<feature type="region of interest" description="Disordered" evidence="1">
    <location>
        <begin position="52"/>
        <end position="117"/>
    </location>
</feature>
<reference evidence="2 3" key="1">
    <citation type="submission" date="2013-09" db="EMBL/GenBank/DDBJ databases">
        <title>Corchorus capsularis genome sequencing.</title>
        <authorList>
            <person name="Alam M."/>
            <person name="Haque M.S."/>
            <person name="Islam M.S."/>
            <person name="Emdad E.M."/>
            <person name="Islam M.M."/>
            <person name="Ahmed B."/>
            <person name="Halim A."/>
            <person name="Hossen Q.M.M."/>
            <person name="Hossain M.Z."/>
            <person name="Ahmed R."/>
            <person name="Khan M.M."/>
            <person name="Islam R."/>
            <person name="Rashid M.M."/>
            <person name="Khan S.A."/>
            <person name="Rahman M.S."/>
            <person name="Alam M."/>
        </authorList>
    </citation>
    <scope>NUCLEOTIDE SEQUENCE [LARGE SCALE GENOMIC DNA]</scope>
    <source>
        <strain evidence="3">cv. CVL-1</strain>
        <tissue evidence="2">Whole seedling</tissue>
    </source>
</reference>
<dbReference type="EMBL" id="AWWV01010556">
    <property type="protein sequence ID" value="OMO78490.1"/>
    <property type="molecule type" value="Genomic_DNA"/>
</dbReference>
<keyword evidence="3" id="KW-1185">Reference proteome</keyword>
<feature type="compositionally biased region" description="Basic and acidic residues" evidence="1">
    <location>
        <begin position="90"/>
        <end position="99"/>
    </location>
</feature>
<evidence type="ECO:0000256" key="1">
    <source>
        <dbReference type="SAM" id="MobiDB-lite"/>
    </source>
</evidence>
<feature type="region of interest" description="Disordered" evidence="1">
    <location>
        <begin position="195"/>
        <end position="218"/>
    </location>
</feature>
<evidence type="ECO:0000313" key="3">
    <source>
        <dbReference type="Proteomes" id="UP000188268"/>
    </source>
</evidence>